<gene>
    <name evidence="2" type="ORF">M5K25_004727</name>
</gene>
<keyword evidence="1" id="KW-0812">Transmembrane</keyword>
<keyword evidence="1" id="KW-0472">Membrane</keyword>
<sequence>MATSILRSYISYPGKKTCLPKKFGGLDIPSIQSLYHAYCCSIIWWFASLREKIDITTIVHTLPHHAFLNGYYGLKCLDLSPEFPSHVQDAVKALSINANSIGCLAWRGSGHPNFKEFLYDFCHDLQQVTWYKFFWHKNYAMRYSTFSWMALIGGLKTADMLIQRNIQFWCYAIVVIACLKMLLILSLNMLIHPASYLSLSLG</sequence>
<keyword evidence="3" id="KW-1185">Reference proteome</keyword>
<name>A0ABD0VFW9_DENTH</name>
<organism evidence="2 3">
    <name type="scientific">Dendrobium thyrsiflorum</name>
    <name type="common">Pinecone-like raceme dendrobium</name>
    <name type="synonym">Orchid</name>
    <dbReference type="NCBI Taxonomy" id="117978"/>
    <lineage>
        <taxon>Eukaryota</taxon>
        <taxon>Viridiplantae</taxon>
        <taxon>Streptophyta</taxon>
        <taxon>Embryophyta</taxon>
        <taxon>Tracheophyta</taxon>
        <taxon>Spermatophyta</taxon>
        <taxon>Magnoliopsida</taxon>
        <taxon>Liliopsida</taxon>
        <taxon>Asparagales</taxon>
        <taxon>Orchidaceae</taxon>
        <taxon>Epidendroideae</taxon>
        <taxon>Malaxideae</taxon>
        <taxon>Dendrobiinae</taxon>
        <taxon>Dendrobium</taxon>
    </lineage>
</organism>
<dbReference type="AlphaFoldDB" id="A0ABD0VFW9"/>
<evidence type="ECO:0000256" key="1">
    <source>
        <dbReference type="SAM" id="Phobius"/>
    </source>
</evidence>
<dbReference type="Proteomes" id="UP001552299">
    <property type="component" value="Unassembled WGS sequence"/>
</dbReference>
<dbReference type="EMBL" id="JANQDX010000005">
    <property type="protein sequence ID" value="KAL0923940.1"/>
    <property type="molecule type" value="Genomic_DNA"/>
</dbReference>
<protein>
    <submittedName>
        <fullName evidence="2">Uncharacterized protein</fullName>
    </submittedName>
</protein>
<comment type="caution">
    <text evidence="2">The sequence shown here is derived from an EMBL/GenBank/DDBJ whole genome shotgun (WGS) entry which is preliminary data.</text>
</comment>
<feature type="transmembrane region" description="Helical" evidence="1">
    <location>
        <begin position="168"/>
        <end position="191"/>
    </location>
</feature>
<accession>A0ABD0VFW9</accession>
<evidence type="ECO:0000313" key="3">
    <source>
        <dbReference type="Proteomes" id="UP001552299"/>
    </source>
</evidence>
<evidence type="ECO:0000313" key="2">
    <source>
        <dbReference type="EMBL" id="KAL0923940.1"/>
    </source>
</evidence>
<proteinExistence type="predicted"/>
<reference evidence="2 3" key="1">
    <citation type="journal article" date="2024" name="Plant Biotechnol. J.">
        <title>Dendrobium thyrsiflorum genome and its molecular insights into genes involved in important horticultural traits.</title>
        <authorList>
            <person name="Chen B."/>
            <person name="Wang J.Y."/>
            <person name="Zheng P.J."/>
            <person name="Li K.L."/>
            <person name="Liang Y.M."/>
            <person name="Chen X.F."/>
            <person name="Zhang C."/>
            <person name="Zhao X."/>
            <person name="He X."/>
            <person name="Zhang G.Q."/>
            <person name="Liu Z.J."/>
            <person name="Xu Q."/>
        </authorList>
    </citation>
    <scope>NUCLEOTIDE SEQUENCE [LARGE SCALE GENOMIC DNA]</scope>
    <source>
        <strain evidence="2">GZMU011</strain>
    </source>
</reference>
<keyword evidence="1" id="KW-1133">Transmembrane helix</keyword>